<dbReference type="GO" id="GO:0016491">
    <property type="term" value="F:oxidoreductase activity"/>
    <property type="evidence" value="ECO:0007669"/>
    <property type="project" value="InterPro"/>
</dbReference>
<evidence type="ECO:0000313" key="2">
    <source>
        <dbReference type="EMBL" id="CRZ34093.1"/>
    </source>
</evidence>
<dbReference type="InterPro" id="IPR049939">
    <property type="entry name" value="NifE-like"/>
</dbReference>
<accession>A0A0H5SUW4</accession>
<name>A0A0H5SUW4_HERHM</name>
<dbReference type="EMBL" id="CVTD020000010">
    <property type="protein sequence ID" value="CRZ34093.1"/>
    <property type="molecule type" value="Genomic_DNA"/>
</dbReference>
<dbReference type="Pfam" id="PF00148">
    <property type="entry name" value="Oxidored_nitro"/>
    <property type="match status" value="1"/>
</dbReference>
<dbReference type="RefSeq" id="WP_103202207.1">
    <property type="nucleotide sequence ID" value="NZ_CVTD020000010.1"/>
</dbReference>
<sequence length="444" mass="49118">MSDFIERSKFSCALGGAITTITAIPKAIPIVHASGGCAAALSNTYNLSSGYRGTGYCGGNMIPTSNITQSHIVFGGEEKLAGQIESTIRYIKGDLYIVVTGCQTELIGDDAVGVALKYRENNVIGVSTPGFKGNTLRGYDEVLCTLIKEVVEKTDEKEEKTINLIGIVPGHDVFFKGNIEHLTDLLKRIGIRANTFFGDGESIEKIKTYGRAKLTVVLSETAGQLAAKAFENVHKIPYITTDLPIGPKATEKFLKLIGEALGIEKEIIDRVVKDEKKYFYSYLERIVDAASDLDFQRYAVIVADSYYAYPLTEFVSEELGWIPYFVAVNDIEDDKLQEEYKNKFDRLTSYTKPEILFESKSGLIEKKLDLIFKEQTDSKYHDRPEPMFIIGSVVERGLAKKYGTGFLSVAFPVSNRVVLNKGYAGFRGALTLTEDLLSELVSAR</sequence>
<dbReference type="PANTHER" id="PTHR42956:SF1">
    <property type="entry name" value="NITROGENASE IRON-MOLYBDENUM COFACTOR BIOSYNTHESIS PROTEIN NIFE"/>
    <property type="match status" value="1"/>
</dbReference>
<evidence type="ECO:0000259" key="1">
    <source>
        <dbReference type="Pfam" id="PF00148"/>
    </source>
</evidence>
<evidence type="ECO:0000313" key="3">
    <source>
        <dbReference type="Proteomes" id="UP000236497"/>
    </source>
</evidence>
<dbReference type="OrthoDB" id="9802175at2"/>
<reference evidence="2 3" key="1">
    <citation type="submission" date="2015-06" db="EMBL/GenBank/DDBJ databases">
        <authorList>
            <person name="Wibberg Daniel"/>
        </authorList>
    </citation>
    <scope>NUCLEOTIDE SEQUENCE [LARGE SCALE GENOMIC DNA]</scope>
    <source>
        <strain evidence="2 3">T3/55T</strain>
    </source>
</reference>
<feature type="domain" description="Nitrogenase/oxidoreductase component 1" evidence="1">
    <location>
        <begin position="12"/>
        <end position="439"/>
    </location>
</feature>
<dbReference type="PANTHER" id="PTHR42956">
    <property type="entry name" value="NITROGENASE IRON-MOLYBDENUM COFACTOR BIOSYNTHESIS PROTEIN NIFE"/>
    <property type="match status" value="1"/>
</dbReference>
<keyword evidence="3" id="KW-1185">Reference proteome</keyword>
<dbReference type="SUPFAM" id="SSF53807">
    <property type="entry name" value="Helical backbone' metal receptor"/>
    <property type="match status" value="1"/>
</dbReference>
<dbReference type="AlphaFoldDB" id="A0A0H5SUW4"/>
<proteinExistence type="predicted"/>
<protein>
    <submittedName>
        <fullName evidence="2">Putative secreted protein</fullName>
    </submittedName>
</protein>
<dbReference type="Gene3D" id="3.40.50.1980">
    <property type="entry name" value="Nitrogenase molybdenum iron protein domain"/>
    <property type="match status" value="3"/>
</dbReference>
<organism evidence="2 3">
    <name type="scientific">Herbinix hemicellulosilytica</name>
    <dbReference type="NCBI Taxonomy" id="1564487"/>
    <lineage>
        <taxon>Bacteria</taxon>
        <taxon>Bacillati</taxon>
        <taxon>Bacillota</taxon>
        <taxon>Clostridia</taxon>
        <taxon>Lachnospirales</taxon>
        <taxon>Lachnospiraceae</taxon>
        <taxon>Herbinix</taxon>
    </lineage>
</organism>
<dbReference type="Proteomes" id="UP000236497">
    <property type="component" value="Unassembled WGS sequence"/>
</dbReference>
<dbReference type="InterPro" id="IPR000510">
    <property type="entry name" value="Nase/OxRdtase_comp1"/>
</dbReference>
<gene>
    <name evidence="2" type="ORF">HHT355_0890</name>
</gene>